<evidence type="ECO:0000313" key="2">
    <source>
        <dbReference type="Proteomes" id="UP000054928"/>
    </source>
</evidence>
<organism evidence="1 2">
    <name type="scientific">Plasmopara halstedii</name>
    <name type="common">Downy mildew of sunflower</name>
    <dbReference type="NCBI Taxonomy" id="4781"/>
    <lineage>
        <taxon>Eukaryota</taxon>
        <taxon>Sar</taxon>
        <taxon>Stramenopiles</taxon>
        <taxon>Oomycota</taxon>
        <taxon>Peronosporomycetes</taxon>
        <taxon>Peronosporales</taxon>
        <taxon>Peronosporaceae</taxon>
        <taxon>Plasmopara</taxon>
    </lineage>
</organism>
<dbReference type="AlphaFoldDB" id="A0A0N7L6G4"/>
<sequence length="54" mass="6532">MRSGKMRPWDVVETLSWQHFHSWVESEMNETFFTSEHPRLTKHFVRTIDSLAPE</sequence>
<protein>
    <submittedName>
        <fullName evidence="1">Uncharacterized protein</fullName>
    </submittedName>
</protein>
<keyword evidence="2" id="KW-1185">Reference proteome</keyword>
<proteinExistence type="predicted"/>
<dbReference type="GeneID" id="36409516"/>
<dbReference type="Proteomes" id="UP000054928">
    <property type="component" value="Unassembled WGS sequence"/>
</dbReference>
<name>A0A0N7L6G4_PLAHL</name>
<dbReference type="EMBL" id="CCYD01000810">
    <property type="protein sequence ID" value="CEG44203.1"/>
    <property type="molecule type" value="Genomic_DNA"/>
</dbReference>
<evidence type="ECO:0000313" key="1">
    <source>
        <dbReference type="EMBL" id="CEG44203.1"/>
    </source>
</evidence>
<reference evidence="2" key="1">
    <citation type="submission" date="2014-09" db="EMBL/GenBank/DDBJ databases">
        <authorList>
            <person name="Sharma Rahul"/>
            <person name="Thines Marco"/>
        </authorList>
    </citation>
    <scope>NUCLEOTIDE SEQUENCE [LARGE SCALE GENOMIC DNA]</scope>
</reference>
<dbReference type="RefSeq" id="XP_024580572.1">
    <property type="nucleotide sequence ID" value="XM_024730279.1"/>
</dbReference>
<accession>A0A0N7L6G4</accession>